<dbReference type="EMBL" id="RCHS01003009">
    <property type="protein sequence ID" value="RMX44311.1"/>
    <property type="molecule type" value="Genomic_DNA"/>
</dbReference>
<protein>
    <submittedName>
        <fullName evidence="2">Uncharacterized protein</fullName>
    </submittedName>
</protein>
<evidence type="ECO:0000256" key="1">
    <source>
        <dbReference type="SAM" id="SignalP"/>
    </source>
</evidence>
<evidence type="ECO:0000313" key="2">
    <source>
        <dbReference type="EMBL" id="RMX44311.1"/>
    </source>
</evidence>
<feature type="signal peptide" evidence="1">
    <location>
        <begin position="1"/>
        <end position="17"/>
    </location>
</feature>
<gene>
    <name evidence="2" type="ORF">pdam_00018865</name>
</gene>
<dbReference type="OrthoDB" id="5976713at2759"/>
<keyword evidence="1" id="KW-0732">Signal</keyword>
<keyword evidence="3" id="KW-1185">Reference proteome</keyword>
<sequence>MWKIIVLLVLLVTITAAKLLDDGKPCLGKSCWLDSECPQCSETKQVICHYGTNTCREIEFWDKIIRRKPCHRYFKSACRVTADCHCDGKLICEDNECVVNRTNEDIRARRH</sequence>
<dbReference type="AlphaFoldDB" id="A0A3M6TSK2"/>
<comment type="caution">
    <text evidence="2">The sequence shown here is derived from an EMBL/GenBank/DDBJ whole genome shotgun (WGS) entry which is preliminary data.</text>
</comment>
<reference evidence="2 3" key="1">
    <citation type="journal article" date="2018" name="Sci. Rep.">
        <title>Comparative analysis of the Pocillopora damicornis genome highlights role of immune system in coral evolution.</title>
        <authorList>
            <person name="Cunning R."/>
            <person name="Bay R.A."/>
            <person name="Gillette P."/>
            <person name="Baker A.C."/>
            <person name="Traylor-Knowles N."/>
        </authorList>
    </citation>
    <scope>NUCLEOTIDE SEQUENCE [LARGE SCALE GENOMIC DNA]</scope>
    <source>
        <strain evidence="2">RSMAS</strain>
        <tissue evidence="2">Whole animal</tissue>
    </source>
</reference>
<dbReference type="Proteomes" id="UP000275408">
    <property type="component" value="Unassembled WGS sequence"/>
</dbReference>
<accession>A0A3M6TSK2</accession>
<proteinExistence type="predicted"/>
<name>A0A3M6TSK2_POCDA</name>
<organism evidence="2 3">
    <name type="scientific">Pocillopora damicornis</name>
    <name type="common">Cauliflower coral</name>
    <name type="synonym">Millepora damicornis</name>
    <dbReference type="NCBI Taxonomy" id="46731"/>
    <lineage>
        <taxon>Eukaryota</taxon>
        <taxon>Metazoa</taxon>
        <taxon>Cnidaria</taxon>
        <taxon>Anthozoa</taxon>
        <taxon>Hexacorallia</taxon>
        <taxon>Scleractinia</taxon>
        <taxon>Astrocoeniina</taxon>
        <taxon>Pocilloporidae</taxon>
        <taxon>Pocillopora</taxon>
    </lineage>
</organism>
<feature type="chain" id="PRO_5018326112" evidence="1">
    <location>
        <begin position="18"/>
        <end position="111"/>
    </location>
</feature>
<evidence type="ECO:0000313" key="3">
    <source>
        <dbReference type="Proteomes" id="UP000275408"/>
    </source>
</evidence>